<evidence type="ECO:0000313" key="4">
    <source>
        <dbReference type="EMBL" id="CAJ0609773.1"/>
    </source>
</evidence>
<dbReference type="Gene3D" id="2.60.120.200">
    <property type="match status" value="1"/>
</dbReference>
<dbReference type="InterPro" id="IPR001079">
    <property type="entry name" value="Galectin_CRD"/>
</dbReference>
<accession>A0AA36HH09</accession>
<dbReference type="Proteomes" id="UP001176961">
    <property type="component" value="Unassembled WGS sequence"/>
</dbReference>
<dbReference type="SMART" id="SM00276">
    <property type="entry name" value="GLECT"/>
    <property type="match status" value="1"/>
</dbReference>
<dbReference type="PROSITE" id="PS51304">
    <property type="entry name" value="GALECTIN"/>
    <property type="match status" value="1"/>
</dbReference>
<dbReference type="InterPro" id="IPR013320">
    <property type="entry name" value="ConA-like_dom_sf"/>
</dbReference>
<dbReference type="GO" id="GO:0030246">
    <property type="term" value="F:carbohydrate binding"/>
    <property type="evidence" value="ECO:0007669"/>
    <property type="project" value="UniProtKB-UniRule"/>
</dbReference>
<dbReference type="EMBL" id="CATQJL010000326">
    <property type="protein sequence ID" value="CAJ0609773.1"/>
    <property type="molecule type" value="Genomic_DNA"/>
</dbReference>
<protein>
    <recommendedName>
        <fullName evidence="2">Galectin</fullName>
    </recommendedName>
</protein>
<evidence type="ECO:0000259" key="3">
    <source>
        <dbReference type="PROSITE" id="PS51304"/>
    </source>
</evidence>
<feature type="domain" description="Galectin" evidence="3">
    <location>
        <begin position="11"/>
        <end position="141"/>
    </location>
</feature>
<evidence type="ECO:0000256" key="2">
    <source>
        <dbReference type="RuleBase" id="RU102079"/>
    </source>
</evidence>
<organism evidence="4 5">
    <name type="scientific">Cylicocyclus nassatus</name>
    <name type="common">Nematode worm</name>
    <dbReference type="NCBI Taxonomy" id="53992"/>
    <lineage>
        <taxon>Eukaryota</taxon>
        <taxon>Metazoa</taxon>
        <taxon>Ecdysozoa</taxon>
        <taxon>Nematoda</taxon>
        <taxon>Chromadorea</taxon>
        <taxon>Rhabditida</taxon>
        <taxon>Rhabditina</taxon>
        <taxon>Rhabditomorpha</taxon>
        <taxon>Strongyloidea</taxon>
        <taxon>Strongylidae</taxon>
        <taxon>Cylicocyclus</taxon>
    </lineage>
</organism>
<name>A0AA36HH09_CYLNA</name>
<sequence length="170" mass="19120">MHTYTAPDTPLVLPFYEELQSNSTIDIRAEVCSPEKKFFIEIISGPHSLLNVEFCFGLTKAIILRSCSSSMEGNDTVQVGNPLYGGQKFRLTVHVRDSYYEVLLNGKFIAEFPHRYPTRLAQCLAISKYVNIKIIDFVGLSNACESPITVRSVDEPTVEKIMRHWAVSSA</sequence>
<comment type="caution">
    <text evidence="4">The sequence shown here is derived from an EMBL/GenBank/DDBJ whole genome shotgun (WGS) entry which is preliminary data.</text>
</comment>
<evidence type="ECO:0000313" key="5">
    <source>
        <dbReference type="Proteomes" id="UP001176961"/>
    </source>
</evidence>
<dbReference type="SMART" id="SM00908">
    <property type="entry name" value="Gal-bind_lectin"/>
    <property type="match status" value="1"/>
</dbReference>
<keyword evidence="1 2" id="KW-0430">Lectin</keyword>
<evidence type="ECO:0000256" key="1">
    <source>
        <dbReference type="ARBA" id="ARBA00022734"/>
    </source>
</evidence>
<keyword evidence="5" id="KW-1185">Reference proteome</keyword>
<proteinExistence type="predicted"/>
<reference evidence="4" key="1">
    <citation type="submission" date="2023-07" db="EMBL/GenBank/DDBJ databases">
        <authorList>
            <consortium name="CYATHOMIX"/>
        </authorList>
    </citation>
    <scope>NUCLEOTIDE SEQUENCE</scope>
    <source>
        <strain evidence="4">N/A</strain>
    </source>
</reference>
<gene>
    <name evidence="4" type="ORF">CYNAS_LOCUS21756</name>
</gene>
<dbReference type="SUPFAM" id="SSF49899">
    <property type="entry name" value="Concanavalin A-like lectins/glucanases"/>
    <property type="match status" value="1"/>
</dbReference>
<dbReference type="Pfam" id="PF00337">
    <property type="entry name" value="Gal-bind_lectin"/>
    <property type="match status" value="1"/>
</dbReference>
<dbReference type="AlphaFoldDB" id="A0AA36HH09"/>